<dbReference type="SUPFAM" id="SSF46785">
    <property type="entry name" value="Winged helix' DNA-binding domain"/>
    <property type="match status" value="1"/>
</dbReference>
<dbReference type="Pfam" id="PF09012">
    <property type="entry name" value="FeoC"/>
    <property type="match status" value="1"/>
</dbReference>
<reference evidence="2 3" key="1">
    <citation type="submission" date="2020-11" db="EMBL/GenBank/DDBJ databases">
        <title>Sulfur oxidizing isolate from Hospital Hole Sinkhole.</title>
        <authorList>
            <person name="Scott K.M."/>
        </authorList>
    </citation>
    <scope>NUCLEOTIDE SEQUENCE [LARGE SCALE GENOMIC DNA]</scope>
    <source>
        <strain evidence="2 3">HH1</strain>
    </source>
</reference>
<evidence type="ECO:0000313" key="3">
    <source>
        <dbReference type="Proteomes" id="UP001193680"/>
    </source>
</evidence>
<organism evidence="2 3">
    <name type="scientific">Thiomicrorhabdus heinhorstiae</name>
    <dbReference type="NCBI Taxonomy" id="2748010"/>
    <lineage>
        <taxon>Bacteria</taxon>
        <taxon>Pseudomonadati</taxon>
        <taxon>Pseudomonadota</taxon>
        <taxon>Gammaproteobacteria</taxon>
        <taxon>Thiotrichales</taxon>
        <taxon>Piscirickettsiaceae</taxon>
        <taxon>Thiomicrorhabdus</taxon>
    </lineage>
</organism>
<protein>
    <submittedName>
        <fullName evidence="2">Transcriptional regulator</fullName>
    </submittedName>
</protein>
<dbReference type="EMBL" id="JACBGI020000007">
    <property type="protein sequence ID" value="MBF6057797.1"/>
    <property type="molecule type" value="Genomic_DNA"/>
</dbReference>
<dbReference type="RefSeq" id="WP_185977941.1">
    <property type="nucleotide sequence ID" value="NZ_JACBGI020000007.1"/>
</dbReference>
<keyword evidence="3" id="KW-1185">Reference proteome</keyword>
<dbReference type="Proteomes" id="UP001193680">
    <property type="component" value="Unassembled WGS sequence"/>
</dbReference>
<evidence type="ECO:0000259" key="1">
    <source>
        <dbReference type="Pfam" id="PF09012"/>
    </source>
</evidence>
<dbReference type="Gene3D" id="1.10.10.10">
    <property type="entry name" value="Winged helix-like DNA-binding domain superfamily/Winged helix DNA-binding domain"/>
    <property type="match status" value="1"/>
</dbReference>
<proteinExistence type="predicted"/>
<dbReference type="InterPro" id="IPR015102">
    <property type="entry name" value="Tscrpt_reg_HTH_FeoC"/>
</dbReference>
<comment type="caution">
    <text evidence="2">The sequence shown here is derived from an EMBL/GenBank/DDBJ whole genome shotgun (WGS) entry which is preliminary data.</text>
</comment>
<evidence type="ECO:0000313" key="2">
    <source>
        <dbReference type="EMBL" id="MBF6057797.1"/>
    </source>
</evidence>
<name>A0ABS0C0D3_9GAMM</name>
<dbReference type="InterPro" id="IPR036388">
    <property type="entry name" value="WH-like_DNA-bd_sf"/>
</dbReference>
<accession>A0ABS0C0D3</accession>
<dbReference type="InterPro" id="IPR036390">
    <property type="entry name" value="WH_DNA-bd_sf"/>
</dbReference>
<feature type="domain" description="Transcriptional regulator HTH-type FeoC" evidence="1">
    <location>
        <begin position="2"/>
        <end position="59"/>
    </location>
</feature>
<gene>
    <name evidence="2" type="ORF">H8792_005525</name>
</gene>
<sequence length="88" mass="9752">MILLELKRYIKTHDRVTFSDIKNRFDLSEDAAYALLAPLIKQGHIQEIGADGCSTGLCSTGCVQTSLGSSYQWIDKPLKNLSIPVQIL</sequence>